<dbReference type="RefSeq" id="WP_215873265.1">
    <property type="nucleotide sequence ID" value="NZ_JAAXYO010000192.1"/>
</dbReference>
<dbReference type="NCBIfam" id="NF033429">
    <property type="entry name" value="ImuA_translesion"/>
    <property type="match status" value="1"/>
</dbReference>
<evidence type="ECO:0000313" key="3">
    <source>
        <dbReference type="Proteomes" id="UP001197378"/>
    </source>
</evidence>
<dbReference type="GO" id="GO:0006281">
    <property type="term" value="P:DNA repair"/>
    <property type="evidence" value="ECO:0007669"/>
    <property type="project" value="TreeGrafter"/>
</dbReference>
<dbReference type="GO" id="GO:0051782">
    <property type="term" value="P:negative regulation of cell division"/>
    <property type="evidence" value="ECO:0007669"/>
    <property type="project" value="InterPro"/>
</dbReference>
<keyword evidence="3" id="KW-1185">Reference proteome</keyword>
<dbReference type="InterPro" id="IPR004596">
    <property type="entry name" value="Cell_div_suppressor_SulA"/>
</dbReference>
<dbReference type="InterPro" id="IPR047610">
    <property type="entry name" value="ImuA_translesion"/>
</dbReference>
<dbReference type="PANTHER" id="PTHR35369:SF3">
    <property type="entry name" value="TRANSLESION DNA SYNTHESIS-ASSOCIATED PROTEIN IMUA"/>
    <property type="match status" value="1"/>
</dbReference>
<evidence type="ECO:0000256" key="1">
    <source>
        <dbReference type="ARBA" id="ARBA00022763"/>
    </source>
</evidence>
<organism evidence="2 3">
    <name type="scientific">Igneacidithiobacillus copahuensis</name>
    <dbReference type="NCBI Taxonomy" id="2724909"/>
    <lineage>
        <taxon>Bacteria</taxon>
        <taxon>Pseudomonadati</taxon>
        <taxon>Pseudomonadota</taxon>
        <taxon>Acidithiobacillia</taxon>
        <taxon>Acidithiobacillales</taxon>
        <taxon>Acidithiobacillaceae</taxon>
        <taxon>Igneacidithiobacillus</taxon>
    </lineage>
</organism>
<dbReference type="PIRSF" id="PIRSF037290">
    <property type="entry name" value="UCP037290"/>
    <property type="match status" value="1"/>
</dbReference>
<proteinExistence type="predicted"/>
<keyword evidence="1" id="KW-0227">DNA damage</keyword>
<dbReference type="Gene3D" id="3.40.50.300">
    <property type="entry name" value="P-loop containing nucleotide triphosphate hydrolases"/>
    <property type="match status" value="1"/>
</dbReference>
<dbReference type="AlphaFoldDB" id="A0AAE2YSF1"/>
<dbReference type="InterPro" id="IPR017166">
    <property type="entry name" value="UCP037290"/>
</dbReference>
<gene>
    <name evidence="2" type="primary">imuA</name>
    <name evidence="2" type="ORF">HFQ13_13750</name>
</gene>
<dbReference type="InterPro" id="IPR027417">
    <property type="entry name" value="P-loop_NTPase"/>
</dbReference>
<dbReference type="InterPro" id="IPR050356">
    <property type="entry name" value="SulA_CellDiv_inhibitor"/>
</dbReference>
<accession>A0AAE2YSF1</accession>
<dbReference type="SUPFAM" id="SSF52540">
    <property type="entry name" value="P-loop containing nucleoside triphosphate hydrolases"/>
    <property type="match status" value="1"/>
</dbReference>
<dbReference type="PANTHER" id="PTHR35369">
    <property type="entry name" value="BLR3025 PROTEIN-RELATED"/>
    <property type="match status" value="1"/>
</dbReference>
<dbReference type="EMBL" id="JAAXYO010000192">
    <property type="protein sequence ID" value="MBU2789251.1"/>
    <property type="molecule type" value="Genomic_DNA"/>
</dbReference>
<protein>
    <submittedName>
        <fullName evidence="2">Translesion DNA synthesis-associated protein ImuA</fullName>
    </submittedName>
</protein>
<dbReference type="Pfam" id="PF03846">
    <property type="entry name" value="SulA"/>
    <property type="match status" value="1"/>
</dbReference>
<dbReference type="Proteomes" id="UP001197378">
    <property type="component" value="Unassembled WGS sequence"/>
</dbReference>
<name>A0AAE2YSF1_9PROT</name>
<reference evidence="2" key="1">
    <citation type="journal article" date="2021" name="ISME J.">
        <title>Genomic evolution of the class Acidithiobacillia: deep-branching Proteobacteria living in extreme acidic conditions.</title>
        <authorList>
            <person name="Moya-Beltran A."/>
            <person name="Beard S."/>
            <person name="Rojas-Villalobos C."/>
            <person name="Issotta F."/>
            <person name="Gallardo Y."/>
            <person name="Ulloa R."/>
            <person name="Giaveno A."/>
            <person name="Degli Esposti M."/>
            <person name="Johnson D.B."/>
            <person name="Quatrini R."/>
        </authorList>
    </citation>
    <scope>NUCLEOTIDE SEQUENCE</scope>
    <source>
        <strain evidence="2">VAN18-1</strain>
    </source>
</reference>
<dbReference type="GO" id="GO:0009432">
    <property type="term" value="P:SOS response"/>
    <property type="evidence" value="ECO:0007669"/>
    <property type="project" value="InterPro"/>
</dbReference>
<sequence length="209" mass="23285">MKTAVEELLARHPQRLWRAEAGNPGRQKHLQDPGHSEVRDLLGGWPRGAITEIHSQVEGIGELRLLLPTIAALSQQEKRWILWCLPPYIPYAPALAAAGVRLDRMLIIHPRQRQDQLWTLESALRSGTCSAVLAWPPALEEAAQRRLQLAAETGNSMGFFFYRDVVSQRSPAALRLRLQPAGEHTRVQVEKRRGATAPAAANLELPLAI</sequence>
<evidence type="ECO:0000313" key="2">
    <source>
        <dbReference type="EMBL" id="MBU2789251.1"/>
    </source>
</evidence>
<comment type="caution">
    <text evidence="2">The sequence shown here is derived from an EMBL/GenBank/DDBJ whole genome shotgun (WGS) entry which is preliminary data.</text>
</comment>